<evidence type="ECO:0000256" key="5">
    <source>
        <dbReference type="ARBA" id="ARBA00023136"/>
    </source>
</evidence>
<dbReference type="Pfam" id="PF00535">
    <property type="entry name" value="Glycos_transf_2"/>
    <property type="match status" value="1"/>
</dbReference>
<evidence type="ECO:0000313" key="14">
    <source>
        <dbReference type="Proteomes" id="UP000585638"/>
    </source>
</evidence>
<dbReference type="SUPFAM" id="SSF53448">
    <property type="entry name" value="Nucleotide-diphospho-sugar transferases"/>
    <property type="match status" value="1"/>
</dbReference>
<feature type="transmembrane region" description="Helical" evidence="11">
    <location>
        <begin position="247"/>
        <end position="273"/>
    </location>
</feature>
<dbReference type="Gene3D" id="3.90.550.10">
    <property type="entry name" value="Spore Coat Polysaccharide Biosynthesis Protein SpsA, Chain A"/>
    <property type="match status" value="1"/>
</dbReference>
<name>A0A7W9KSW9_9PSEU</name>
<dbReference type="RefSeq" id="WP_184870587.1">
    <property type="nucleotide sequence ID" value="NZ_JACHIR010000005.1"/>
</dbReference>
<comment type="subcellular location">
    <subcellularLocation>
        <location evidence="1">Cell membrane</location>
    </subcellularLocation>
</comment>
<evidence type="ECO:0000313" key="13">
    <source>
        <dbReference type="EMBL" id="MBB5898127.1"/>
    </source>
</evidence>
<evidence type="ECO:0000256" key="8">
    <source>
        <dbReference type="ARBA" id="ARBA00038120"/>
    </source>
</evidence>
<keyword evidence="2" id="KW-1003">Cell membrane</keyword>
<keyword evidence="11" id="KW-0812">Transmembrane</keyword>
<dbReference type="InterPro" id="IPR001173">
    <property type="entry name" value="Glyco_trans_2-like"/>
</dbReference>
<evidence type="ECO:0000256" key="1">
    <source>
        <dbReference type="ARBA" id="ARBA00004236"/>
    </source>
</evidence>
<feature type="region of interest" description="Disordered" evidence="10">
    <location>
        <begin position="325"/>
        <end position="358"/>
    </location>
</feature>
<dbReference type="InterPro" id="IPR029044">
    <property type="entry name" value="Nucleotide-diphossugar_trans"/>
</dbReference>
<comment type="pathway">
    <text evidence="7">Carotenoid biosynthesis; staphyloxanthin biosynthesis; staphyloxanthin from farnesyl diphosphate: step 4/5.</text>
</comment>
<keyword evidence="14" id="KW-1185">Reference proteome</keyword>
<dbReference type="PANTHER" id="PTHR43646">
    <property type="entry name" value="GLYCOSYLTRANSFERASE"/>
    <property type="match status" value="1"/>
</dbReference>
<dbReference type="AlphaFoldDB" id="A0A7W9KSW9"/>
<evidence type="ECO:0000256" key="4">
    <source>
        <dbReference type="ARBA" id="ARBA00022679"/>
    </source>
</evidence>
<feature type="domain" description="Glycosyltransferase 2-like" evidence="12">
    <location>
        <begin position="5"/>
        <end position="132"/>
    </location>
</feature>
<gene>
    <name evidence="13" type="ORF">BJ998_009386</name>
</gene>
<comment type="caution">
    <text evidence="13">The sequence shown here is derived from an EMBL/GenBank/DDBJ whole genome shotgun (WGS) entry which is preliminary data.</text>
</comment>
<sequence length="358" mass="38094">MAGISVVVICRNEARYLDGCLAAIRGAAEHTRMAVQVVVVDGRSTDATVAVATAWRPVLDLDVVRCTRAGYAHQRNAGVAAARHPWVAFVSADVRVGPDWLAEVERVPVHEYDVLLGRFTLTTPPGRRPWLAALTTTVYPTSTDDPFVERCSTVHLLARKEILAAVPFDERLPACEDKDLAVRLRAVGARVGALGHRPEHIARESVPAALTKLYREGVALGLLARRHGPGFPDLFGWRRATMRSAACLLAGAAVAAAVPSVPAVRLLAGAALWIAAGARNPRGWSKRDRRFPVLPLVGLHAAAMTAAGVGYLVGRIRPAASEDVTAPVREGQDGRARVRAAGADRGGQPGRHAAAQVP</sequence>
<feature type="transmembrane region" description="Helical" evidence="11">
    <location>
        <begin position="293"/>
        <end position="313"/>
    </location>
</feature>
<keyword evidence="3" id="KW-0328">Glycosyltransferase</keyword>
<comment type="function">
    <text evidence="6">Catalyzes the glycosylation of 4,4'-diaponeurosporenoate, i.e. the esterification of glucose at the C1'' position with the carboxyl group of 4,4'-diaponeurosporenic acid, to form glycosyl-4,4'-diaponeurosporenoate. This is a step in the biosynthesis of staphyloxanthin, an orange pigment present in most staphylococci strains.</text>
</comment>
<evidence type="ECO:0000256" key="2">
    <source>
        <dbReference type="ARBA" id="ARBA00022475"/>
    </source>
</evidence>
<keyword evidence="4" id="KW-0808">Transferase</keyword>
<keyword evidence="5 11" id="KW-0472">Membrane</keyword>
<proteinExistence type="inferred from homology"/>
<evidence type="ECO:0000256" key="7">
    <source>
        <dbReference type="ARBA" id="ARBA00037904"/>
    </source>
</evidence>
<evidence type="ECO:0000256" key="6">
    <source>
        <dbReference type="ARBA" id="ARBA00037281"/>
    </source>
</evidence>
<reference evidence="13 14" key="1">
    <citation type="submission" date="2020-08" db="EMBL/GenBank/DDBJ databases">
        <title>Sequencing the genomes of 1000 actinobacteria strains.</title>
        <authorList>
            <person name="Klenk H.-P."/>
        </authorList>
    </citation>
    <scope>NUCLEOTIDE SEQUENCE [LARGE SCALE GENOMIC DNA]</scope>
    <source>
        <strain evidence="13 14">DSM 43851</strain>
    </source>
</reference>
<evidence type="ECO:0000256" key="9">
    <source>
        <dbReference type="ARBA" id="ARBA00040345"/>
    </source>
</evidence>
<evidence type="ECO:0000256" key="11">
    <source>
        <dbReference type="SAM" id="Phobius"/>
    </source>
</evidence>
<dbReference type="Proteomes" id="UP000585638">
    <property type="component" value="Unassembled WGS sequence"/>
</dbReference>
<dbReference type="GO" id="GO:0005886">
    <property type="term" value="C:plasma membrane"/>
    <property type="evidence" value="ECO:0007669"/>
    <property type="project" value="UniProtKB-SubCell"/>
</dbReference>
<organism evidence="13 14">
    <name type="scientific">Kutzneria kofuensis</name>
    <dbReference type="NCBI Taxonomy" id="103725"/>
    <lineage>
        <taxon>Bacteria</taxon>
        <taxon>Bacillati</taxon>
        <taxon>Actinomycetota</taxon>
        <taxon>Actinomycetes</taxon>
        <taxon>Pseudonocardiales</taxon>
        <taxon>Pseudonocardiaceae</taxon>
        <taxon>Kutzneria</taxon>
    </lineage>
</organism>
<evidence type="ECO:0000256" key="10">
    <source>
        <dbReference type="SAM" id="MobiDB-lite"/>
    </source>
</evidence>
<comment type="similarity">
    <text evidence="8">Belongs to the glycosyltransferase 2 family. CrtQ subfamily.</text>
</comment>
<protein>
    <recommendedName>
        <fullName evidence="9">4,4'-diaponeurosporenoate glycosyltransferase</fullName>
    </recommendedName>
</protein>
<dbReference type="EMBL" id="JACHIR010000005">
    <property type="protein sequence ID" value="MBB5898127.1"/>
    <property type="molecule type" value="Genomic_DNA"/>
</dbReference>
<accession>A0A7W9KSW9</accession>
<evidence type="ECO:0000259" key="12">
    <source>
        <dbReference type="Pfam" id="PF00535"/>
    </source>
</evidence>
<evidence type="ECO:0000256" key="3">
    <source>
        <dbReference type="ARBA" id="ARBA00022676"/>
    </source>
</evidence>
<dbReference type="GO" id="GO:0016757">
    <property type="term" value="F:glycosyltransferase activity"/>
    <property type="evidence" value="ECO:0007669"/>
    <property type="project" value="UniProtKB-KW"/>
</dbReference>
<keyword evidence="11" id="KW-1133">Transmembrane helix</keyword>
<dbReference type="PANTHER" id="PTHR43646:SF2">
    <property type="entry name" value="GLYCOSYLTRANSFERASE 2-LIKE DOMAIN-CONTAINING PROTEIN"/>
    <property type="match status" value="1"/>
</dbReference>